<dbReference type="EMBL" id="CP150951">
    <property type="protein sequence ID" value="WZC48412.1"/>
    <property type="molecule type" value="Genomic_DNA"/>
</dbReference>
<sequence>MSDQELRDELAELKVKMEKLDRYQEVIELANNLISTPSNIVALSCEWRMEEYAHTDDGLIDLKVLLNEELVVKFKVPNNSEEEVEHARPALLADYLDRASSNMSRQIEQILRN</sequence>
<name>A0ABZ2V5F3_9RHOB</name>
<dbReference type="Proteomes" id="UP001440612">
    <property type="component" value="Chromosome"/>
</dbReference>
<protein>
    <submittedName>
        <fullName evidence="2">Uncharacterized protein</fullName>
    </submittedName>
</protein>
<keyword evidence="3" id="KW-1185">Reference proteome</keyword>
<reference evidence="3" key="1">
    <citation type="submission" date="2024-04" db="EMBL/GenBank/DDBJ databases">
        <title>Phylogenomic analyses of a clade within the roseobacter group suggest taxonomic reassignments of species of the genera Aestuariivita, Citreicella, Loktanella, Nautella, Pelagibaca, Ruegeria, Thalassobius, Thiobacimonas and Tropicibacter, and the proposal o.</title>
        <authorList>
            <person name="Jeon C.O."/>
        </authorList>
    </citation>
    <scope>NUCLEOTIDE SEQUENCE [LARGE SCALE GENOMIC DNA]</scope>
    <source>
        <strain evidence="3">BS5-3</strain>
    </source>
</reference>
<evidence type="ECO:0000313" key="3">
    <source>
        <dbReference type="Proteomes" id="UP001440612"/>
    </source>
</evidence>
<dbReference type="RefSeq" id="WP_341366528.1">
    <property type="nucleotide sequence ID" value="NZ_CP150951.2"/>
</dbReference>
<gene>
    <name evidence="2" type="ORF">AABB29_16335</name>
</gene>
<feature type="coiled-coil region" evidence="1">
    <location>
        <begin position="3"/>
        <end position="33"/>
    </location>
</feature>
<evidence type="ECO:0000256" key="1">
    <source>
        <dbReference type="SAM" id="Coils"/>
    </source>
</evidence>
<keyword evidence="1" id="KW-0175">Coiled coil</keyword>
<accession>A0ABZ2V5F3</accession>
<proteinExistence type="predicted"/>
<evidence type="ECO:0000313" key="2">
    <source>
        <dbReference type="EMBL" id="WZC48412.1"/>
    </source>
</evidence>
<organism evidence="2 3">
    <name type="scientific">Yoonia phaeophyticola</name>
    <dbReference type="NCBI Taxonomy" id="3137369"/>
    <lineage>
        <taxon>Bacteria</taxon>
        <taxon>Pseudomonadati</taxon>
        <taxon>Pseudomonadota</taxon>
        <taxon>Alphaproteobacteria</taxon>
        <taxon>Rhodobacterales</taxon>
        <taxon>Paracoccaceae</taxon>
        <taxon>Yoonia</taxon>
    </lineage>
</organism>